<sequence length="247" mass="28315">MAENTSLDKPPSPFEIIMSCSICQKLISDIYRHPETNSLRDGTDNLIITKLWLTECAHLTCSQHLEGGGPPFHREGEQPKAPCPMCTAERGDRKPKRLYGIRGKADDEHDEAIPGNWFQTPPMDLGPGMEAFRVHTSSDHGWGDLCLICLQQFQYLSLIKYGTMITRRFREALNSREQYKVQLINVTNDRASLEQEMNGLKLRVKDLEETEAKWLRYKKREPSVTHYLSIVSDIAKLVLVEVTYSQY</sequence>
<keyword evidence="1" id="KW-0175">Coiled coil</keyword>
<dbReference type="AlphaFoldDB" id="A0A9P4VT84"/>
<accession>A0A9P4VT84</accession>
<name>A0A9P4VT84_9PEZI</name>
<proteinExistence type="predicted"/>
<evidence type="ECO:0000313" key="3">
    <source>
        <dbReference type="Proteomes" id="UP000799429"/>
    </source>
</evidence>
<keyword evidence="3" id="KW-1185">Reference proteome</keyword>
<comment type="caution">
    <text evidence="2">The sequence shown here is derived from an EMBL/GenBank/DDBJ whole genome shotgun (WGS) entry which is preliminary data.</text>
</comment>
<dbReference type="OrthoDB" id="5410764at2759"/>
<evidence type="ECO:0000256" key="1">
    <source>
        <dbReference type="SAM" id="Coils"/>
    </source>
</evidence>
<dbReference type="Proteomes" id="UP000799429">
    <property type="component" value="Unassembled WGS sequence"/>
</dbReference>
<dbReference type="EMBL" id="MU006092">
    <property type="protein sequence ID" value="KAF2840657.1"/>
    <property type="molecule type" value="Genomic_DNA"/>
</dbReference>
<feature type="coiled-coil region" evidence="1">
    <location>
        <begin position="176"/>
        <end position="210"/>
    </location>
</feature>
<organism evidence="2 3">
    <name type="scientific">Patellaria atrata CBS 101060</name>
    <dbReference type="NCBI Taxonomy" id="1346257"/>
    <lineage>
        <taxon>Eukaryota</taxon>
        <taxon>Fungi</taxon>
        <taxon>Dikarya</taxon>
        <taxon>Ascomycota</taxon>
        <taxon>Pezizomycotina</taxon>
        <taxon>Dothideomycetes</taxon>
        <taxon>Dothideomycetes incertae sedis</taxon>
        <taxon>Patellariales</taxon>
        <taxon>Patellariaceae</taxon>
        <taxon>Patellaria</taxon>
    </lineage>
</organism>
<gene>
    <name evidence="2" type="ORF">M501DRAFT_1001657</name>
</gene>
<reference evidence="2" key="1">
    <citation type="journal article" date="2020" name="Stud. Mycol.">
        <title>101 Dothideomycetes genomes: a test case for predicting lifestyles and emergence of pathogens.</title>
        <authorList>
            <person name="Haridas S."/>
            <person name="Albert R."/>
            <person name="Binder M."/>
            <person name="Bloem J."/>
            <person name="Labutti K."/>
            <person name="Salamov A."/>
            <person name="Andreopoulos B."/>
            <person name="Baker S."/>
            <person name="Barry K."/>
            <person name="Bills G."/>
            <person name="Bluhm B."/>
            <person name="Cannon C."/>
            <person name="Castanera R."/>
            <person name="Culley D."/>
            <person name="Daum C."/>
            <person name="Ezra D."/>
            <person name="Gonzalez J."/>
            <person name="Henrissat B."/>
            <person name="Kuo A."/>
            <person name="Liang C."/>
            <person name="Lipzen A."/>
            <person name="Lutzoni F."/>
            <person name="Magnuson J."/>
            <person name="Mondo S."/>
            <person name="Nolan M."/>
            <person name="Ohm R."/>
            <person name="Pangilinan J."/>
            <person name="Park H.-J."/>
            <person name="Ramirez L."/>
            <person name="Alfaro M."/>
            <person name="Sun H."/>
            <person name="Tritt A."/>
            <person name="Yoshinaga Y."/>
            <person name="Zwiers L.-H."/>
            <person name="Turgeon B."/>
            <person name="Goodwin S."/>
            <person name="Spatafora J."/>
            <person name="Crous P."/>
            <person name="Grigoriev I."/>
        </authorList>
    </citation>
    <scope>NUCLEOTIDE SEQUENCE</scope>
    <source>
        <strain evidence="2">CBS 101060</strain>
    </source>
</reference>
<protein>
    <submittedName>
        <fullName evidence="2">Uncharacterized protein</fullName>
    </submittedName>
</protein>
<evidence type="ECO:0000313" key="2">
    <source>
        <dbReference type="EMBL" id="KAF2840657.1"/>
    </source>
</evidence>